<dbReference type="InterPro" id="IPR011993">
    <property type="entry name" value="PH-like_dom_sf"/>
</dbReference>
<dbReference type="GO" id="GO:0006974">
    <property type="term" value="P:DNA damage response"/>
    <property type="evidence" value="ECO:0007669"/>
    <property type="project" value="TreeGrafter"/>
</dbReference>
<dbReference type="eggNOG" id="KOG2175">
    <property type="taxonomic scope" value="Eukaryota"/>
</dbReference>
<evidence type="ECO:0000313" key="6">
    <source>
        <dbReference type="EMBL" id="CCD55607.1"/>
    </source>
</evidence>
<proteinExistence type="predicted"/>
<gene>
    <name evidence="6" type="ORF">BofuT4_P154190.1</name>
</gene>
<sequence length="956" mass="107889">MYSCISSQPQTQNQSVAVFLVRAIPRRKQSTVASVLTQTQSQLSLQQHLDISSEVLEYVQEELEGEPQPLMMAQAGGPNQNPPNDKRRVKVYELRDGDWFDRGTGFCRADFMVDNGPEKSDPRVMVQSEDQPGRILLETKIVKGDEFQKQQGILDQRMIPTFHTNACHAETLIVWTEPDSEMDMALSFQEAEGCTAVWRFINNIQTTLGGHGGISIEEDIISDDNIPELNIPTSLPNPSLGNLPELEMQLRQLNSSTSGREALTKLVINENYIRRLIPLVEIAEDMEDLPSLHRLCNMMKIIILLNDNAIIEHIVTDEVVIGVVGALEYDSDFPSHKANHRLWLGKKDRYKEVVEIPDENIMRKIHNTNRLQYLKDVVLARILDDPTFSVLNGLIFFNQVEIVQYLQNNTAVLKELFGIFGNQETDQERKKMAVLFIQQCCAIAKNLQPPGRQTLYNNFLSHGLLSVINFALKHNDVGVRVGATDVLVSMIDHDPQMIRQTIFRQMAEKQTLLTDSLIDLLLVEADLGVKAQIADAIKVLLDQGSHVGPLEGLSKANGAEYAARIRNQTDPQHELFLNQFYEESAKKLFKPLVDLKGREDMNFTVHQVSLFIYLIEILCFFIRQHMHRSKYFVLSEGLAQRISQLLGSPEKYLKLTALKFFRNLVGLQDEFYNQQMMQDHLFEPVLDLVIETMPRDNLLNSACLEFFEFIKNQGSSTRVLVNHLVENYRGKFESITYVDTFTNFITRYDNNQGFASSMETSFLDTEDESPKRPETGRGSRWGSGIKDLDADEEAYFNTSDDEEEKSQDQSLTNGEPPVSQPLVDYPSDEENENSENDISVGITSAPLSRSPSPKPLASKDSSGDELVLTPTSSTPTPPERLSEKRRREEDEEDELGKLSHHKRRSSTSSTTSTNSVLRRKQSFNKTRDGNNGPKKIAISLTPAIKTGGDSPGGSAS</sequence>
<evidence type="ECO:0000256" key="1">
    <source>
        <dbReference type="ARBA" id="ARBA00004123"/>
    </source>
</evidence>
<feature type="compositionally biased region" description="Acidic residues" evidence="3">
    <location>
        <begin position="789"/>
        <end position="805"/>
    </location>
</feature>
<feature type="region of interest" description="Disordered" evidence="3">
    <location>
        <begin position="760"/>
        <end position="956"/>
    </location>
</feature>
<evidence type="ECO:0000259" key="5">
    <source>
        <dbReference type="Pfam" id="PF22972"/>
    </source>
</evidence>
<dbReference type="InterPro" id="IPR016024">
    <property type="entry name" value="ARM-type_fold"/>
</dbReference>
<dbReference type="FunCoup" id="G2YVF9">
    <property type="interactions" value="833"/>
</dbReference>
<feature type="domain" description="Serine/threonine-protein phosphatase 4 regulatory subunit 3-like central" evidence="4">
    <location>
        <begin position="246"/>
        <end position="749"/>
    </location>
</feature>
<dbReference type="GO" id="GO:0005654">
    <property type="term" value="C:nucleoplasm"/>
    <property type="evidence" value="ECO:0007669"/>
    <property type="project" value="TreeGrafter"/>
</dbReference>
<organism evidence="6 7">
    <name type="scientific">Botryotinia fuckeliana (strain T4)</name>
    <name type="common">Noble rot fungus</name>
    <name type="synonym">Botrytis cinerea</name>
    <dbReference type="NCBI Taxonomy" id="999810"/>
    <lineage>
        <taxon>Eukaryota</taxon>
        <taxon>Fungi</taxon>
        <taxon>Dikarya</taxon>
        <taxon>Ascomycota</taxon>
        <taxon>Pezizomycotina</taxon>
        <taxon>Leotiomycetes</taxon>
        <taxon>Helotiales</taxon>
        <taxon>Sclerotiniaceae</taxon>
        <taxon>Botrytis</taxon>
    </lineage>
</organism>
<dbReference type="Pfam" id="PF04802">
    <property type="entry name" value="PP4R3"/>
    <property type="match status" value="1"/>
</dbReference>
<evidence type="ECO:0000259" key="4">
    <source>
        <dbReference type="Pfam" id="PF04802"/>
    </source>
</evidence>
<accession>G2YVF9</accession>
<dbReference type="InterPro" id="IPR006887">
    <property type="entry name" value="P4R3-like_central_dom"/>
</dbReference>
<evidence type="ECO:0000313" key="7">
    <source>
        <dbReference type="Proteomes" id="UP000008177"/>
    </source>
</evidence>
<dbReference type="GO" id="GO:0072542">
    <property type="term" value="F:protein phosphatase activator activity"/>
    <property type="evidence" value="ECO:0007669"/>
    <property type="project" value="TreeGrafter"/>
</dbReference>
<dbReference type="InterPro" id="IPR055236">
    <property type="entry name" value="EVH1_PP4R3"/>
</dbReference>
<dbReference type="SUPFAM" id="SSF50729">
    <property type="entry name" value="PH domain-like"/>
    <property type="match status" value="1"/>
</dbReference>
<dbReference type="InParanoid" id="G2YVF9"/>
<dbReference type="GO" id="GO:0030289">
    <property type="term" value="C:protein phosphatase 4 complex"/>
    <property type="evidence" value="ECO:0007669"/>
    <property type="project" value="TreeGrafter"/>
</dbReference>
<comment type="subcellular location">
    <subcellularLocation>
        <location evidence="1">Nucleus</location>
    </subcellularLocation>
</comment>
<protein>
    <submittedName>
        <fullName evidence="6">Uncharacterized protein</fullName>
    </submittedName>
</protein>
<dbReference type="Pfam" id="PF22972">
    <property type="entry name" value="EVH1_PP4R3"/>
    <property type="match status" value="2"/>
</dbReference>
<feature type="domain" description="PP4R3 EVH1-like" evidence="5">
    <location>
        <begin position="87"/>
        <end position="154"/>
    </location>
</feature>
<feature type="domain" description="PP4R3 EVH1-like" evidence="5">
    <location>
        <begin position="169"/>
        <end position="206"/>
    </location>
</feature>
<evidence type="ECO:0000256" key="3">
    <source>
        <dbReference type="SAM" id="MobiDB-lite"/>
    </source>
</evidence>
<feature type="compositionally biased region" description="Basic and acidic residues" evidence="3">
    <location>
        <begin position="768"/>
        <end position="777"/>
    </location>
</feature>
<dbReference type="HOGENOM" id="CLU_004909_0_1_1"/>
<feature type="compositionally biased region" description="Polar residues" evidence="3">
    <location>
        <begin position="841"/>
        <end position="851"/>
    </location>
</feature>
<evidence type="ECO:0000256" key="2">
    <source>
        <dbReference type="ARBA" id="ARBA00023242"/>
    </source>
</evidence>
<dbReference type="EMBL" id="FQ790356">
    <property type="protein sequence ID" value="CCD55607.1"/>
    <property type="molecule type" value="Genomic_DNA"/>
</dbReference>
<dbReference type="InterPro" id="IPR051137">
    <property type="entry name" value="PP4R3-like"/>
</dbReference>
<feature type="compositionally biased region" description="Low complexity" evidence="3">
    <location>
        <begin position="906"/>
        <end position="915"/>
    </location>
</feature>
<dbReference type="Proteomes" id="UP000008177">
    <property type="component" value="Unplaced contigs"/>
</dbReference>
<dbReference type="PANTHER" id="PTHR23318:SF0">
    <property type="entry name" value="SERINE_THREONINE-PROTEIN PHOSPHATASE 4 REGULATORY SUBUNIT 3"/>
    <property type="match status" value="1"/>
</dbReference>
<reference evidence="7" key="1">
    <citation type="journal article" date="2011" name="PLoS Genet.">
        <title>Genomic analysis of the necrotrophic fungal pathogens Sclerotinia sclerotiorum and Botrytis cinerea.</title>
        <authorList>
            <person name="Amselem J."/>
            <person name="Cuomo C.A."/>
            <person name="van Kan J.A."/>
            <person name="Viaud M."/>
            <person name="Benito E.P."/>
            <person name="Couloux A."/>
            <person name="Coutinho P.M."/>
            <person name="de Vries R.P."/>
            <person name="Dyer P.S."/>
            <person name="Fillinger S."/>
            <person name="Fournier E."/>
            <person name="Gout L."/>
            <person name="Hahn M."/>
            <person name="Kohn L."/>
            <person name="Lapalu N."/>
            <person name="Plummer K.M."/>
            <person name="Pradier J.M."/>
            <person name="Quevillon E."/>
            <person name="Sharon A."/>
            <person name="Simon A."/>
            <person name="ten Have A."/>
            <person name="Tudzynski B."/>
            <person name="Tudzynski P."/>
            <person name="Wincker P."/>
            <person name="Andrew M."/>
            <person name="Anthouard V."/>
            <person name="Beever R.E."/>
            <person name="Beffa R."/>
            <person name="Benoit I."/>
            <person name="Bouzid O."/>
            <person name="Brault B."/>
            <person name="Chen Z."/>
            <person name="Choquer M."/>
            <person name="Collemare J."/>
            <person name="Cotton P."/>
            <person name="Danchin E.G."/>
            <person name="Da Silva C."/>
            <person name="Gautier A."/>
            <person name="Giraud C."/>
            <person name="Giraud T."/>
            <person name="Gonzalez C."/>
            <person name="Grossetete S."/>
            <person name="Guldener U."/>
            <person name="Henrissat B."/>
            <person name="Howlett B.J."/>
            <person name="Kodira C."/>
            <person name="Kretschmer M."/>
            <person name="Lappartient A."/>
            <person name="Leroch M."/>
            <person name="Levis C."/>
            <person name="Mauceli E."/>
            <person name="Neuveglise C."/>
            <person name="Oeser B."/>
            <person name="Pearson M."/>
            <person name="Poulain J."/>
            <person name="Poussereau N."/>
            <person name="Quesneville H."/>
            <person name="Rascle C."/>
            <person name="Schumacher J."/>
            <person name="Segurens B."/>
            <person name="Sexton A."/>
            <person name="Silva E."/>
            <person name="Sirven C."/>
            <person name="Soanes D.M."/>
            <person name="Talbot N.J."/>
            <person name="Templeton M."/>
            <person name="Yandava C."/>
            <person name="Yarden O."/>
            <person name="Zeng Q."/>
            <person name="Rollins J.A."/>
            <person name="Lebrun M.H."/>
            <person name="Dickman M."/>
        </authorList>
    </citation>
    <scope>NUCLEOTIDE SEQUENCE [LARGE SCALE GENOMIC DNA]</scope>
    <source>
        <strain evidence="7">T4</strain>
    </source>
</reference>
<name>G2YVF9_BOTF4</name>
<dbReference type="PANTHER" id="PTHR23318">
    <property type="entry name" value="ATP SYNTHASE GAMMA-RELATED"/>
    <property type="match status" value="1"/>
</dbReference>
<dbReference type="SUPFAM" id="SSF48371">
    <property type="entry name" value="ARM repeat"/>
    <property type="match status" value="1"/>
</dbReference>
<dbReference type="OrthoDB" id="27483at2759"/>
<dbReference type="STRING" id="999810.G2YVF9"/>
<keyword evidence="2" id="KW-0539">Nucleus</keyword>
<dbReference type="Gene3D" id="2.30.29.30">
    <property type="entry name" value="Pleckstrin-homology domain (PH domain)/Phosphotyrosine-binding domain (PTB)"/>
    <property type="match status" value="1"/>
</dbReference>
<dbReference type="AlphaFoldDB" id="G2YVF9"/>
<feature type="compositionally biased region" description="Acidic residues" evidence="3">
    <location>
        <begin position="826"/>
        <end position="835"/>
    </location>
</feature>